<feature type="compositionally biased region" description="Polar residues" evidence="5">
    <location>
        <begin position="336"/>
        <end position="351"/>
    </location>
</feature>
<dbReference type="SUPFAM" id="SSF57903">
    <property type="entry name" value="FYVE/PHD zinc finger"/>
    <property type="match status" value="1"/>
</dbReference>
<dbReference type="InterPro" id="IPR001965">
    <property type="entry name" value="Znf_PHD"/>
</dbReference>
<accession>A0A7J6KRH7</accession>
<evidence type="ECO:0000256" key="5">
    <source>
        <dbReference type="SAM" id="MobiDB-lite"/>
    </source>
</evidence>
<feature type="region of interest" description="Disordered" evidence="5">
    <location>
        <begin position="317"/>
        <end position="393"/>
    </location>
</feature>
<dbReference type="Gene3D" id="3.30.40.10">
    <property type="entry name" value="Zinc/RING finger domain, C3HC4 (zinc finger)"/>
    <property type="match status" value="1"/>
</dbReference>
<name>A0A7J6KRH7_PERCH</name>
<comment type="caution">
    <text evidence="7">The sequence shown here is derived from an EMBL/GenBank/DDBJ whole genome shotgun (WGS) entry which is preliminary data.</text>
</comment>
<feature type="non-terminal residue" evidence="7">
    <location>
        <position position="1"/>
    </location>
</feature>
<proteinExistence type="predicted"/>
<keyword evidence="3" id="KW-0862">Zinc</keyword>
<evidence type="ECO:0000256" key="4">
    <source>
        <dbReference type="PROSITE-ProRule" id="PRU00325"/>
    </source>
</evidence>
<dbReference type="SMART" id="SM00249">
    <property type="entry name" value="PHD"/>
    <property type="match status" value="1"/>
</dbReference>
<organism evidence="7 8">
    <name type="scientific">Perkinsus chesapeaki</name>
    <name type="common">Clam parasite</name>
    <name type="synonym">Perkinsus andrewsi</name>
    <dbReference type="NCBI Taxonomy" id="330153"/>
    <lineage>
        <taxon>Eukaryota</taxon>
        <taxon>Sar</taxon>
        <taxon>Alveolata</taxon>
        <taxon>Perkinsozoa</taxon>
        <taxon>Perkinsea</taxon>
        <taxon>Perkinsida</taxon>
        <taxon>Perkinsidae</taxon>
        <taxon>Perkinsus</taxon>
    </lineage>
</organism>
<sequence>QARTVRGECGISINNWKKIRDDLETLADSWSREEWLRLRELFMDKWNEKISTQTTEQEKKALKEFFKRFGDYLDPTKWRSYWGTYAGQSAGPRTNNCVERFNRELKSLLIPRRRRITLSEFGALLKKPSPWASISQYGRVDVRGQVTSDIRHKAAEYYVTSSFAQVPRSWVSSYSRDTGLTVIQWVFVESSVQQGNMKELMKAPRNLNIKRFCASQYESLQDATDLKNKFSLVSYQRTADTSVDPPEGPWCSCRDWTGQFTCAHVVCIGFSMGFEAEEGAMRDWATALARFSRPEQRKNKKGVISDQTVPDNVRYGLGVATRPKRLQKSAGVPASAHSNDGSLSPQSQDDNPSYPHDTMDPAGVEVNSSPRKSTDGEGEQGLENVETRQDPHPPVLIFDEIVWPPLLPTDQTGPFCGCQRGNNEAVGMIKCSRLRCPHRRWWHIDCATVYAAATGTVSGHEQAANNDRRWYCFTCRGRSWRSPFRGHRLRQDKMQQ</sequence>
<protein>
    <recommendedName>
        <fullName evidence="6">SWIM-type domain-containing protein</fullName>
    </recommendedName>
</protein>
<gene>
    <name evidence="7" type="ORF">FOL47_002081</name>
</gene>
<evidence type="ECO:0000259" key="6">
    <source>
        <dbReference type="PROSITE" id="PS50966"/>
    </source>
</evidence>
<evidence type="ECO:0000313" key="7">
    <source>
        <dbReference type="EMBL" id="KAF4649442.1"/>
    </source>
</evidence>
<dbReference type="AlphaFoldDB" id="A0A7J6KRH7"/>
<reference evidence="7 8" key="1">
    <citation type="submission" date="2020-04" db="EMBL/GenBank/DDBJ databases">
        <title>Perkinsus chesapeaki whole genome sequence.</title>
        <authorList>
            <person name="Bogema D.R."/>
        </authorList>
    </citation>
    <scope>NUCLEOTIDE SEQUENCE [LARGE SCALE GENOMIC DNA]</scope>
    <source>
        <strain evidence="7">ATCC PRA-425</strain>
    </source>
</reference>
<evidence type="ECO:0000256" key="1">
    <source>
        <dbReference type="ARBA" id="ARBA00022723"/>
    </source>
</evidence>
<evidence type="ECO:0000313" key="8">
    <source>
        <dbReference type="Proteomes" id="UP000591131"/>
    </source>
</evidence>
<keyword evidence="8" id="KW-1185">Reference proteome</keyword>
<dbReference type="InterPro" id="IPR011011">
    <property type="entry name" value="Znf_FYVE_PHD"/>
</dbReference>
<dbReference type="InterPro" id="IPR013083">
    <property type="entry name" value="Znf_RING/FYVE/PHD"/>
</dbReference>
<dbReference type="GO" id="GO:0008270">
    <property type="term" value="F:zinc ion binding"/>
    <property type="evidence" value="ECO:0007669"/>
    <property type="project" value="UniProtKB-KW"/>
</dbReference>
<feature type="domain" description="SWIM-type" evidence="6">
    <location>
        <begin position="235"/>
        <end position="273"/>
    </location>
</feature>
<evidence type="ECO:0000256" key="3">
    <source>
        <dbReference type="ARBA" id="ARBA00022833"/>
    </source>
</evidence>
<dbReference type="EMBL" id="JAAPAO010001537">
    <property type="protein sequence ID" value="KAF4649442.1"/>
    <property type="molecule type" value="Genomic_DNA"/>
</dbReference>
<keyword evidence="1" id="KW-0479">Metal-binding</keyword>
<dbReference type="Proteomes" id="UP000591131">
    <property type="component" value="Unassembled WGS sequence"/>
</dbReference>
<dbReference type="PROSITE" id="PS50966">
    <property type="entry name" value="ZF_SWIM"/>
    <property type="match status" value="1"/>
</dbReference>
<keyword evidence="2 4" id="KW-0863">Zinc-finger</keyword>
<dbReference type="InterPro" id="IPR007527">
    <property type="entry name" value="Znf_SWIM"/>
</dbReference>
<dbReference type="OrthoDB" id="10278020at2759"/>
<evidence type="ECO:0000256" key="2">
    <source>
        <dbReference type="ARBA" id="ARBA00022771"/>
    </source>
</evidence>